<dbReference type="PROSITE" id="PS50179">
    <property type="entry name" value="VHS"/>
    <property type="match status" value="1"/>
</dbReference>
<evidence type="ECO:0000259" key="13">
    <source>
        <dbReference type="PROSITE" id="PS50179"/>
    </source>
</evidence>
<feature type="domain" description="FYVE-type" evidence="12">
    <location>
        <begin position="172"/>
        <end position="232"/>
    </location>
</feature>
<feature type="region of interest" description="Disordered" evidence="11">
    <location>
        <begin position="510"/>
        <end position="697"/>
    </location>
</feature>
<evidence type="ECO:0000256" key="5">
    <source>
        <dbReference type="ARBA" id="ARBA00022737"/>
    </source>
</evidence>
<keyword evidence="15" id="KW-1185">Reference proteome</keyword>
<dbReference type="GO" id="GO:0006623">
    <property type="term" value="P:protein targeting to vacuole"/>
    <property type="evidence" value="ECO:0007669"/>
    <property type="project" value="TreeGrafter"/>
</dbReference>
<dbReference type="Gene3D" id="6.10.140.100">
    <property type="match status" value="1"/>
</dbReference>
<gene>
    <name evidence="14" type="ORF">BDZ94DRAFT_1186437</name>
</gene>
<dbReference type="InterPro" id="IPR013083">
    <property type="entry name" value="Znf_RING/FYVE/PHD"/>
</dbReference>
<dbReference type="Pfam" id="PF00790">
    <property type="entry name" value="VHS"/>
    <property type="match status" value="1"/>
</dbReference>
<evidence type="ECO:0000256" key="6">
    <source>
        <dbReference type="ARBA" id="ARBA00022753"/>
    </source>
</evidence>
<dbReference type="SUPFAM" id="SSF57903">
    <property type="entry name" value="FYVE/PHD zinc finger"/>
    <property type="match status" value="1"/>
</dbReference>
<comment type="subcellular location">
    <subcellularLocation>
        <location evidence="1">Endosome membrane</location>
        <topology evidence="1">Peripheral membrane protein</topology>
        <orientation evidence="1">Cytoplasmic side</orientation>
    </subcellularLocation>
</comment>
<keyword evidence="6" id="KW-0967">Endosome</keyword>
<evidence type="ECO:0000259" key="12">
    <source>
        <dbReference type="PROSITE" id="PS50178"/>
    </source>
</evidence>
<evidence type="ECO:0000313" key="15">
    <source>
        <dbReference type="Proteomes" id="UP000807353"/>
    </source>
</evidence>
<dbReference type="InterPro" id="IPR003903">
    <property type="entry name" value="UIM_dom"/>
</dbReference>
<feature type="compositionally biased region" description="Low complexity" evidence="11">
    <location>
        <begin position="551"/>
        <end position="574"/>
    </location>
</feature>
<dbReference type="PROSITE" id="PS50330">
    <property type="entry name" value="UIM"/>
    <property type="match status" value="2"/>
</dbReference>
<sequence>MSGIGNWLWGTSQLDDAVDKATSELLPAGAEDIALNLEICDQIRSKSIPAKDAMRALKRRLNHKNPNVQNLALGLTDICVKNGGDQFLAEISSREFMDNLVSILKIPALNIEVKNNILRLVQNWSIAFEGKAILSYVGQVYKTLINEGFKFPPKDLAIANSAMVDTQTAPEWIDSEVCLRCRTAFTFTNRKHHCRNCGQVFDQACSSKFMPLPHFGITQEVRVCEGCYSKLTKKADKIDKGHRHSTSLHGARNRNAREFADAELQRAIQLSLQEVGNARPGYTPSQPSPSNWQYSEPPIVDRSSHPDTKYSTTDEEDDPDLKAAIEASLREANAPKPSAPVALDSPRIEHPSYSYAGPGYSQSYPPSVAPAPAPPAIPNYDLEPLESDAILTFSQTIEQVEAQGGRDISRYPAVNELYDKASSLRPKLALSLDDTGRKEQMLSDMHDKLSQAVKLYDKLLTEQVAHPRWRSPQTITSPSAPTPASYQQANSSYSTGYNTANGYSQWTSPVPATAGYQSQPEIQRQPQSPQMAYNPVPPAPTHYSNQPHAESSQSQVQWQQQQPQYTQSSLQYAPTPAPPQAIIPTQLPPQPQRQSSYTEPSQYHQYAMSPPPQTQSQTQGLPPVSLPSHHYQHSIPSSQPTPTPAPVLSAPHSPPAQYAAALSQPGNVLPSSSLSRHKTVSYASPPQPPPANTHLGRSNTVTYQHRQQVQQQHVPTPAPLPHFPVAPTSAPQSFPMYAPSIPTGVAQTEERKEALLIDL</sequence>
<dbReference type="Gene3D" id="1.20.5.1940">
    <property type="match status" value="1"/>
</dbReference>
<keyword evidence="7 10" id="KW-0863">Zinc-finger</keyword>
<dbReference type="Pfam" id="PF02809">
    <property type="entry name" value="UIM"/>
    <property type="match status" value="2"/>
</dbReference>
<feature type="domain" description="VHS" evidence="13">
    <location>
        <begin position="31"/>
        <end position="152"/>
    </location>
</feature>
<feature type="compositionally biased region" description="Polar residues" evidence="11">
    <location>
        <begin position="664"/>
        <end position="674"/>
    </location>
</feature>
<reference evidence="14" key="1">
    <citation type="submission" date="2020-11" db="EMBL/GenBank/DDBJ databases">
        <authorList>
            <consortium name="DOE Joint Genome Institute"/>
            <person name="Ahrendt S."/>
            <person name="Riley R."/>
            <person name="Andreopoulos W."/>
            <person name="Labutti K."/>
            <person name="Pangilinan J."/>
            <person name="Ruiz-Duenas F.J."/>
            <person name="Barrasa J.M."/>
            <person name="Sanchez-Garcia M."/>
            <person name="Camarero S."/>
            <person name="Miyauchi S."/>
            <person name="Serrano A."/>
            <person name="Linde D."/>
            <person name="Babiker R."/>
            <person name="Drula E."/>
            <person name="Ayuso-Fernandez I."/>
            <person name="Pacheco R."/>
            <person name="Padilla G."/>
            <person name="Ferreira P."/>
            <person name="Barriuso J."/>
            <person name="Kellner H."/>
            <person name="Castanera R."/>
            <person name="Alfaro M."/>
            <person name="Ramirez L."/>
            <person name="Pisabarro A.G."/>
            <person name="Kuo A."/>
            <person name="Tritt A."/>
            <person name="Lipzen A."/>
            <person name="He G."/>
            <person name="Yan M."/>
            <person name="Ng V."/>
            <person name="Cullen D."/>
            <person name="Martin F."/>
            <person name="Rosso M.-N."/>
            <person name="Henrissat B."/>
            <person name="Hibbett D."/>
            <person name="Martinez A.T."/>
            <person name="Grigoriev I.V."/>
        </authorList>
    </citation>
    <scope>NUCLEOTIDE SEQUENCE</scope>
    <source>
        <strain evidence="14">CBS 247.69</strain>
    </source>
</reference>
<feature type="compositionally biased region" description="Polar residues" evidence="11">
    <location>
        <begin position="283"/>
        <end position="294"/>
    </location>
</feature>
<dbReference type="PROSITE" id="PS50178">
    <property type="entry name" value="ZF_FYVE"/>
    <property type="match status" value="1"/>
</dbReference>
<dbReference type="PANTHER" id="PTHR47794">
    <property type="entry name" value="VACUOLAR PROTEIN SORTING-ASSOCIATED PROTEIN 27"/>
    <property type="match status" value="1"/>
</dbReference>
<dbReference type="InterPro" id="IPR002014">
    <property type="entry name" value="VHS_dom"/>
</dbReference>
<dbReference type="CDD" id="cd21385">
    <property type="entry name" value="GAT_Vps27"/>
    <property type="match status" value="1"/>
</dbReference>
<dbReference type="Gene3D" id="1.25.40.90">
    <property type="match status" value="1"/>
</dbReference>
<dbReference type="GO" id="GO:0043328">
    <property type="term" value="P:protein transport to vacuole involved in ubiquitin-dependent protein catabolic process via the multivesicular body sorting pathway"/>
    <property type="evidence" value="ECO:0007669"/>
    <property type="project" value="TreeGrafter"/>
</dbReference>
<comment type="similarity">
    <text evidence="2">Belongs to the VPS27 family.</text>
</comment>
<evidence type="ECO:0000256" key="10">
    <source>
        <dbReference type="PROSITE-ProRule" id="PRU00091"/>
    </source>
</evidence>
<evidence type="ECO:0000256" key="2">
    <source>
        <dbReference type="ARBA" id="ARBA00008597"/>
    </source>
</evidence>
<dbReference type="Pfam" id="PF01363">
    <property type="entry name" value="FYVE"/>
    <property type="match status" value="1"/>
</dbReference>
<evidence type="ECO:0000313" key="14">
    <source>
        <dbReference type="EMBL" id="KAF9466891.1"/>
    </source>
</evidence>
<evidence type="ECO:0000256" key="1">
    <source>
        <dbReference type="ARBA" id="ARBA00004125"/>
    </source>
</evidence>
<comment type="caution">
    <text evidence="14">The sequence shown here is derived from an EMBL/GenBank/DDBJ whole genome shotgun (WGS) entry which is preliminary data.</text>
</comment>
<dbReference type="CDD" id="cd15735">
    <property type="entry name" value="FYVE_spVPS27p_like"/>
    <property type="match status" value="1"/>
</dbReference>
<keyword evidence="8" id="KW-0862">Zinc</keyword>
<feature type="compositionally biased region" description="Pro residues" evidence="11">
    <location>
        <begin position="575"/>
        <end position="591"/>
    </location>
</feature>
<dbReference type="OrthoDB" id="957735at2759"/>
<feature type="compositionally biased region" description="Polar residues" evidence="11">
    <location>
        <begin position="471"/>
        <end position="491"/>
    </location>
</feature>
<dbReference type="EMBL" id="MU150239">
    <property type="protein sequence ID" value="KAF9466891.1"/>
    <property type="molecule type" value="Genomic_DNA"/>
</dbReference>
<dbReference type="PANTHER" id="PTHR47794:SF1">
    <property type="entry name" value="VACUOLAR PROTEIN SORTING-ASSOCIATED PROTEIN 27"/>
    <property type="match status" value="1"/>
</dbReference>
<dbReference type="SMART" id="SM00288">
    <property type="entry name" value="VHS"/>
    <property type="match status" value="1"/>
</dbReference>
<protein>
    <recommendedName>
        <fullName evidence="3">Vacuolar protein sorting-associated protein 27</fullName>
    </recommendedName>
</protein>
<keyword evidence="9" id="KW-0472">Membrane</keyword>
<keyword evidence="5" id="KW-0677">Repeat</keyword>
<evidence type="ECO:0000256" key="3">
    <source>
        <dbReference type="ARBA" id="ARBA00017753"/>
    </source>
</evidence>
<evidence type="ECO:0000256" key="11">
    <source>
        <dbReference type="SAM" id="MobiDB-lite"/>
    </source>
</evidence>
<dbReference type="Proteomes" id="UP000807353">
    <property type="component" value="Unassembled WGS sequence"/>
</dbReference>
<accession>A0A9P5YFH3</accession>
<dbReference type="InterPro" id="IPR017455">
    <property type="entry name" value="Znf_FYVE-rel"/>
</dbReference>
<dbReference type="AlphaFoldDB" id="A0A9P5YFH3"/>
<dbReference type="Gene3D" id="3.30.40.10">
    <property type="entry name" value="Zinc/RING finger domain, C3HC4 (zinc finger)"/>
    <property type="match status" value="1"/>
</dbReference>
<dbReference type="GO" id="GO:0008270">
    <property type="term" value="F:zinc ion binding"/>
    <property type="evidence" value="ECO:0007669"/>
    <property type="project" value="UniProtKB-KW"/>
</dbReference>
<feature type="compositionally biased region" description="Polar residues" evidence="11">
    <location>
        <begin position="510"/>
        <end position="531"/>
    </location>
</feature>
<evidence type="ECO:0000256" key="9">
    <source>
        <dbReference type="ARBA" id="ARBA00023136"/>
    </source>
</evidence>
<evidence type="ECO:0000256" key="7">
    <source>
        <dbReference type="ARBA" id="ARBA00022771"/>
    </source>
</evidence>
<keyword evidence="4" id="KW-0479">Metal-binding</keyword>
<dbReference type="SUPFAM" id="SSF48464">
    <property type="entry name" value="ENTH/VHS domain"/>
    <property type="match status" value="1"/>
</dbReference>
<dbReference type="GO" id="GO:0043130">
    <property type="term" value="F:ubiquitin binding"/>
    <property type="evidence" value="ECO:0007669"/>
    <property type="project" value="InterPro"/>
</dbReference>
<dbReference type="GO" id="GO:0010008">
    <property type="term" value="C:endosome membrane"/>
    <property type="evidence" value="ECO:0007669"/>
    <property type="project" value="UniProtKB-SubCell"/>
</dbReference>
<dbReference type="SMART" id="SM00064">
    <property type="entry name" value="FYVE"/>
    <property type="match status" value="1"/>
</dbReference>
<organism evidence="14 15">
    <name type="scientific">Collybia nuda</name>
    <dbReference type="NCBI Taxonomy" id="64659"/>
    <lineage>
        <taxon>Eukaryota</taxon>
        <taxon>Fungi</taxon>
        <taxon>Dikarya</taxon>
        <taxon>Basidiomycota</taxon>
        <taxon>Agaricomycotina</taxon>
        <taxon>Agaricomycetes</taxon>
        <taxon>Agaricomycetidae</taxon>
        <taxon>Agaricales</taxon>
        <taxon>Tricholomatineae</taxon>
        <taxon>Clitocybaceae</taxon>
        <taxon>Collybia</taxon>
    </lineage>
</organism>
<dbReference type="InterPro" id="IPR000306">
    <property type="entry name" value="Znf_FYVE"/>
</dbReference>
<proteinExistence type="inferred from homology"/>
<feature type="region of interest" description="Disordered" evidence="11">
    <location>
        <begin position="467"/>
        <end position="491"/>
    </location>
</feature>
<feature type="region of interest" description="Disordered" evidence="11">
    <location>
        <begin position="277"/>
        <end position="319"/>
    </location>
</feature>
<dbReference type="SMART" id="SM00726">
    <property type="entry name" value="UIM"/>
    <property type="match status" value="2"/>
</dbReference>
<dbReference type="InterPro" id="IPR008942">
    <property type="entry name" value="ENTH_VHS"/>
</dbReference>
<dbReference type="InterPro" id="IPR011011">
    <property type="entry name" value="Znf_FYVE_PHD"/>
</dbReference>
<dbReference type="GO" id="GO:0032266">
    <property type="term" value="F:phosphatidylinositol-3-phosphate binding"/>
    <property type="evidence" value="ECO:0007669"/>
    <property type="project" value="TreeGrafter"/>
</dbReference>
<name>A0A9P5YFH3_9AGAR</name>
<evidence type="ECO:0000256" key="4">
    <source>
        <dbReference type="ARBA" id="ARBA00022723"/>
    </source>
</evidence>
<feature type="compositionally biased region" description="Polar residues" evidence="11">
    <location>
        <begin position="593"/>
        <end position="604"/>
    </location>
</feature>
<dbReference type="CDD" id="cd16979">
    <property type="entry name" value="VHS_Vps27"/>
    <property type="match status" value="1"/>
</dbReference>
<evidence type="ECO:0000256" key="8">
    <source>
        <dbReference type="ARBA" id="ARBA00022833"/>
    </source>
</evidence>
<dbReference type="GO" id="GO:0033565">
    <property type="term" value="C:ESCRT-0 complex"/>
    <property type="evidence" value="ECO:0007669"/>
    <property type="project" value="TreeGrafter"/>
</dbReference>